<organism evidence="1 2">
    <name type="scientific">Plebeiibacterium marinum</name>
    <dbReference type="NCBI Taxonomy" id="2992111"/>
    <lineage>
        <taxon>Bacteria</taxon>
        <taxon>Pseudomonadati</taxon>
        <taxon>Bacteroidota</taxon>
        <taxon>Bacteroidia</taxon>
        <taxon>Marinilabiliales</taxon>
        <taxon>Marinilabiliaceae</taxon>
        <taxon>Plebeiibacterium</taxon>
    </lineage>
</organism>
<sequence length="394" mass="46026">MLPTIHTIADSILLRKSLKWKDCPAAEKMPLDCKSLYNRFELFLNKTLPDLIHKKHKSKSTQNYLTNLVCIKETLDAHPWCIPCNLNKQEHKTFLMDLDFYLMLSGILIKARRMFKGFLCGAQIPSCVRILPKFSSNPKKVQQVYNQLKSSPWRISIENYYLQNKYLKLIYENEKLCESISAEHILAKPIKLLNEAFNTLPTNFEHEKYLNHHLKDINNLLKRLNDNQEEEDVWLEYRQLISEPIVLGLGSKELCRLYMQQLNQQYNLSGNSINSEIGFIKNQLCRSKMLFKDKIIKTNNGINFLNDLKSQIHKLTDLSPDMPFIEWNHNPKDFIKSLQQIISKGYLTIKGNNDLQPIMQVISRFVKVKKQNNTGNLSYSTLLTYLRKANTGEL</sequence>
<dbReference type="RefSeq" id="WP_301202568.1">
    <property type="nucleotide sequence ID" value="NZ_JAPDPI010000081.1"/>
</dbReference>
<proteinExistence type="predicted"/>
<accession>A0AAE3MHU9</accession>
<gene>
    <name evidence="1" type="ORF">OM074_20575</name>
</gene>
<reference evidence="1" key="1">
    <citation type="submission" date="2022-10" db="EMBL/GenBank/DDBJ databases">
        <authorList>
            <person name="Yu W.X."/>
        </authorList>
    </citation>
    <scope>NUCLEOTIDE SEQUENCE</scope>
    <source>
        <strain evidence="1">D04</strain>
    </source>
</reference>
<dbReference type="Proteomes" id="UP001207408">
    <property type="component" value="Unassembled WGS sequence"/>
</dbReference>
<name>A0AAE3MHU9_9BACT</name>
<protein>
    <submittedName>
        <fullName evidence="1">Uncharacterized protein</fullName>
    </submittedName>
</protein>
<evidence type="ECO:0000313" key="1">
    <source>
        <dbReference type="EMBL" id="MCW3808031.1"/>
    </source>
</evidence>
<dbReference type="AlphaFoldDB" id="A0AAE3MHU9"/>
<evidence type="ECO:0000313" key="2">
    <source>
        <dbReference type="Proteomes" id="UP001207408"/>
    </source>
</evidence>
<keyword evidence="2" id="KW-1185">Reference proteome</keyword>
<comment type="caution">
    <text evidence="1">The sequence shown here is derived from an EMBL/GenBank/DDBJ whole genome shotgun (WGS) entry which is preliminary data.</text>
</comment>
<dbReference type="EMBL" id="JAPDPI010000081">
    <property type="protein sequence ID" value="MCW3808031.1"/>
    <property type="molecule type" value="Genomic_DNA"/>
</dbReference>